<feature type="domain" description="Putative sensor" evidence="3">
    <location>
        <begin position="14"/>
        <end position="195"/>
    </location>
</feature>
<evidence type="ECO:0000259" key="3">
    <source>
        <dbReference type="Pfam" id="PF13796"/>
    </source>
</evidence>
<dbReference type="InterPro" id="IPR025828">
    <property type="entry name" value="Put_sensor_dom"/>
</dbReference>
<keyword evidence="2" id="KW-1133">Transmembrane helix</keyword>
<accession>A0A4P6PV03</accession>
<dbReference type="EMBL" id="CP036455">
    <property type="protein sequence ID" value="QBI51986.1"/>
    <property type="molecule type" value="Genomic_DNA"/>
</dbReference>
<dbReference type="AlphaFoldDB" id="A0A4P6PV03"/>
<dbReference type="Proteomes" id="UP000292235">
    <property type="component" value="Chromosome"/>
</dbReference>
<keyword evidence="2" id="KW-0812">Transmembrane</keyword>
<keyword evidence="5" id="KW-1185">Reference proteome</keyword>
<organism evidence="4 5">
    <name type="scientific">Streptomonospora litoralis</name>
    <dbReference type="NCBI Taxonomy" id="2498135"/>
    <lineage>
        <taxon>Bacteria</taxon>
        <taxon>Bacillati</taxon>
        <taxon>Actinomycetota</taxon>
        <taxon>Actinomycetes</taxon>
        <taxon>Streptosporangiales</taxon>
        <taxon>Nocardiopsidaceae</taxon>
        <taxon>Streptomonospora</taxon>
    </lineage>
</organism>
<feature type="transmembrane region" description="Helical" evidence="2">
    <location>
        <begin position="21"/>
        <end position="44"/>
    </location>
</feature>
<sequence length="232" mass="23200">MRTILLRLAADTRYTLLSLPMAVVGFVLVVTGLALGAGLLPIVVGLPVAATTLRVARGIAIADRAWLTQVLATPPAPPVYRSPPAGSGTWARLLTPLRCPQSWFDALGAVLRLPVAVAAFAVTLAWWAVALGGVLYPLYGPITSRIPGNTTLAELLGFGSGLGPAVALNAAIGVAAALALPAVVRGAALLVAGVGQGPVAVGTLPTSYGASTAADRGGGRPTSDFAAAASAR</sequence>
<dbReference type="OrthoDB" id="5183772at2"/>
<dbReference type="RefSeq" id="WP_131096609.1">
    <property type="nucleotide sequence ID" value="NZ_CP036455.1"/>
</dbReference>
<protein>
    <recommendedName>
        <fullName evidence="3">Putative sensor domain-containing protein</fullName>
    </recommendedName>
</protein>
<reference evidence="4 5" key="1">
    <citation type="submission" date="2019-02" db="EMBL/GenBank/DDBJ databases">
        <authorList>
            <person name="Khodamoradi S."/>
            <person name="Hahnke R.L."/>
            <person name="Kaempfer P."/>
            <person name="Schumann P."/>
            <person name="Rohde M."/>
            <person name="Steinert M."/>
            <person name="Luzhetskyy A."/>
            <person name="Wink J."/>
            <person name="Ruckert C."/>
        </authorList>
    </citation>
    <scope>NUCLEOTIDE SEQUENCE [LARGE SCALE GENOMIC DNA]</scope>
    <source>
        <strain evidence="4 5">M2</strain>
    </source>
</reference>
<dbReference type="KEGG" id="strr:EKD16_00830"/>
<evidence type="ECO:0000256" key="1">
    <source>
        <dbReference type="SAM" id="MobiDB-lite"/>
    </source>
</evidence>
<evidence type="ECO:0000313" key="5">
    <source>
        <dbReference type="Proteomes" id="UP000292235"/>
    </source>
</evidence>
<keyword evidence="2" id="KW-0472">Membrane</keyword>
<gene>
    <name evidence="4" type="ORF">EKD16_00830</name>
</gene>
<feature type="region of interest" description="Disordered" evidence="1">
    <location>
        <begin position="210"/>
        <end position="232"/>
    </location>
</feature>
<dbReference type="Pfam" id="PF13796">
    <property type="entry name" value="Sensor"/>
    <property type="match status" value="1"/>
</dbReference>
<proteinExistence type="predicted"/>
<feature type="transmembrane region" description="Helical" evidence="2">
    <location>
        <begin position="113"/>
        <end position="139"/>
    </location>
</feature>
<evidence type="ECO:0000256" key="2">
    <source>
        <dbReference type="SAM" id="Phobius"/>
    </source>
</evidence>
<evidence type="ECO:0000313" key="4">
    <source>
        <dbReference type="EMBL" id="QBI51986.1"/>
    </source>
</evidence>
<name>A0A4P6PV03_9ACTN</name>